<comment type="similarity">
    <text evidence="1">Belongs to the carbohydrate kinase PfkB family.</text>
</comment>
<evidence type="ECO:0000313" key="8">
    <source>
        <dbReference type="Proteomes" id="UP000824072"/>
    </source>
</evidence>
<accession>A0A9D1ICA5</accession>
<evidence type="ECO:0000256" key="1">
    <source>
        <dbReference type="ARBA" id="ARBA00010688"/>
    </source>
</evidence>
<evidence type="ECO:0000313" key="7">
    <source>
        <dbReference type="EMBL" id="HIU34176.1"/>
    </source>
</evidence>
<dbReference type="PANTHER" id="PTHR43085">
    <property type="entry name" value="HEXOKINASE FAMILY MEMBER"/>
    <property type="match status" value="1"/>
</dbReference>
<proteinExistence type="inferred from homology"/>
<reference evidence="7" key="1">
    <citation type="submission" date="2020-10" db="EMBL/GenBank/DDBJ databases">
        <authorList>
            <person name="Gilroy R."/>
        </authorList>
    </citation>
    <scope>NUCLEOTIDE SEQUENCE</scope>
    <source>
        <strain evidence="7">ChiHcec3-11533</strain>
    </source>
</reference>
<comment type="caution">
    <text evidence="7">The sequence shown here is derived from an EMBL/GenBank/DDBJ whole genome shotgun (WGS) entry which is preliminary data.</text>
</comment>
<evidence type="ECO:0000256" key="4">
    <source>
        <dbReference type="ARBA" id="ARBA00022777"/>
    </source>
</evidence>
<feature type="domain" description="Carbohydrate kinase PfkB" evidence="6">
    <location>
        <begin position="48"/>
        <end position="295"/>
    </location>
</feature>
<keyword evidence="5" id="KW-0067">ATP-binding</keyword>
<dbReference type="SUPFAM" id="SSF53613">
    <property type="entry name" value="Ribokinase-like"/>
    <property type="match status" value="1"/>
</dbReference>
<dbReference type="GO" id="GO:0016301">
    <property type="term" value="F:kinase activity"/>
    <property type="evidence" value="ECO:0007669"/>
    <property type="project" value="UniProtKB-KW"/>
</dbReference>
<dbReference type="InterPro" id="IPR011611">
    <property type="entry name" value="PfkB_dom"/>
</dbReference>
<keyword evidence="4 7" id="KW-0418">Kinase</keyword>
<sequence length="312" mass="34296">MKQYKYDVLAFGFAFVEVPRKQFDVPFTQFGDFVGPFPSADTAIMIDTAQRLGARTCYITAFGDDKFGEVVRRRLEEDGVDLAYTKVLRDYHPAVIFVRYNSDGSREYLSTGGGRRLTPDLVDVEAVRSAKWVHFSGEVVNACQSGEEKEALMKVFHALTPDQKVSLDPNDGFDLEGFVEMMAPFVERADLILPSEGEAKTLIGAQSDQQACKIWASQGKIVALKRGAAGCDLYYGDQVRHVDAFKIEQVDPTGCGDSFCAGLVTGLSEGMSIERAAILANAAGALQATRMGPMEGSMPREVVERFIRENGR</sequence>
<dbReference type="PANTHER" id="PTHR43085:SF1">
    <property type="entry name" value="PSEUDOURIDINE KINASE-RELATED"/>
    <property type="match status" value="1"/>
</dbReference>
<name>A0A9D1ICA5_9FIRM</name>
<evidence type="ECO:0000256" key="3">
    <source>
        <dbReference type="ARBA" id="ARBA00022741"/>
    </source>
</evidence>
<evidence type="ECO:0000256" key="2">
    <source>
        <dbReference type="ARBA" id="ARBA00022679"/>
    </source>
</evidence>
<dbReference type="InterPro" id="IPR029056">
    <property type="entry name" value="Ribokinase-like"/>
</dbReference>
<dbReference type="AlphaFoldDB" id="A0A9D1ICA5"/>
<dbReference type="GO" id="GO:0005524">
    <property type="term" value="F:ATP binding"/>
    <property type="evidence" value="ECO:0007669"/>
    <property type="project" value="UniProtKB-KW"/>
</dbReference>
<dbReference type="Gene3D" id="3.40.1190.20">
    <property type="match status" value="1"/>
</dbReference>
<reference evidence="7" key="2">
    <citation type="journal article" date="2021" name="PeerJ">
        <title>Extensive microbial diversity within the chicken gut microbiome revealed by metagenomics and culture.</title>
        <authorList>
            <person name="Gilroy R."/>
            <person name="Ravi A."/>
            <person name="Getino M."/>
            <person name="Pursley I."/>
            <person name="Horton D.L."/>
            <person name="Alikhan N.F."/>
            <person name="Baker D."/>
            <person name="Gharbi K."/>
            <person name="Hall N."/>
            <person name="Watson M."/>
            <person name="Adriaenssens E.M."/>
            <person name="Foster-Nyarko E."/>
            <person name="Jarju S."/>
            <person name="Secka A."/>
            <person name="Antonio M."/>
            <person name="Oren A."/>
            <person name="Chaudhuri R.R."/>
            <person name="La Ragione R."/>
            <person name="Hildebrand F."/>
            <person name="Pallen M.J."/>
        </authorList>
    </citation>
    <scope>NUCLEOTIDE SEQUENCE</scope>
    <source>
        <strain evidence="7">ChiHcec3-11533</strain>
    </source>
</reference>
<evidence type="ECO:0000256" key="5">
    <source>
        <dbReference type="ARBA" id="ARBA00022840"/>
    </source>
</evidence>
<dbReference type="Proteomes" id="UP000824072">
    <property type="component" value="Unassembled WGS sequence"/>
</dbReference>
<dbReference type="InterPro" id="IPR050306">
    <property type="entry name" value="PfkB_Carbo_kinase"/>
</dbReference>
<gene>
    <name evidence="7" type="ORF">IAB02_06395</name>
</gene>
<evidence type="ECO:0000259" key="6">
    <source>
        <dbReference type="Pfam" id="PF00294"/>
    </source>
</evidence>
<keyword evidence="2" id="KW-0808">Transferase</keyword>
<dbReference type="EMBL" id="DVMU01000143">
    <property type="protein sequence ID" value="HIU34176.1"/>
    <property type="molecule type" value="Genomic_DNA"/>
</dbReference>
<dbReference type="CDD" id="cd01166">
    <property type="entry name" value="KdgK"/>
    <property type="match status" value="1"/>
</dbReference>
<keyword evidence="3" id="KW-0547">Nucleotide-binding</keyword>
<dbReference type="Pfam" id="PF00294">
    <property type="entry name" value="PfkB"/>
    <property type="match status" value="1"/>
</dbReference>
<organism evidence="7 8">
    <name type="scientific">Candidatus Pullichristensenella excrementigallinarum</name>
    <dbReference type="NCBI Taxonomy" id="2840907"/>
    <lineage>
        <taxon>Bacteria</taxon>
        <taxon>Bacillati</taxon>
        <taxon>Bacillota</taxon>
        <taxon>Clostridia</taxon>
        <taxon>Candidatus Pullichristensenella</taxon>
    </lineage>
</organism>
<protein>
    <submittedName>
        <fullName evidence="7">Sugar kinase</fullName>
    </submittedName>
</protein>